<feature type="transmembrane region" description="Helical" evidence="1">
    <location>
        <begin position="17"/>
        <end position="37"/>
    </location>
</feature>
<dbReference type="EMBL" id="OR798392">
    <property type="protein sequence ID" value="WQZ01143.1"/>
    <property type="molecule type" value="Genomic_DNA"/>
</dbReference>
<evidence type="ECO:0000256" key="1">
    <source>
        <dbReference type="SAM" id="Phobius"/>
    </source>
</evidence>
<proteinExistence type="predicted"/>
<evidence type="ECO:0000313" key="2">
    <source>
        <dbReference type="EMBL" id="WQZ01143.1"/>
    </source>
</evidence>
<dbReference type="Proteomes" id="UP001326433">
    <property type="component" value="Segment"/>
</dbReference>
<keyword evidence="1" id="KW-0472">Membrane</keyword>
<evidence type="ECO:0000313" key="3">
    <source>
        <dbReference type="Proteomes" id="UP001326433"/>
    </source>
</evidence>
<organism evidence="2 3">
    <name type="scientific">Proteus phage Premi</name>
    <dbReference type="NCBI Taxonomy" id="3097470"/>
    <lineage>
        <taxon>Viruses</taxon>
        <taxon>Duplodnaviria</taxon>
        <taxon>Heunggongvirae</taxon>
        <taxon>Uroviricota</taxon>
        <taxon>Caudoviricetes</taxon>
        <taxon>Autographivirales</taxon>
        <taxon>Autosignataviridae</taxon>
        <taxon>Molineuxvirinae</taxon>
        <taxon>Acadevirus</taxon>
        <taxon>Acadevirus premi</taxon>
    </lineage>
</organism>
<protein>
    <submittedName>
        <fullName evidence="2">Uncharacterized protein</fullName>
    </submittedName>
</protein>
<name>A0ABZ0ZXH4_9CAUD</name>
<reference evidence="2 3" key="2">
    <citation type="submission" date="2024-01" db="EMBL/GenBank/DDBJ databases">
        <title>The Complete Genome Sequence of Proteus phage Premi.</title>
        <authorList>
            <person name="Valencia Toxqui G."/>
        </authorList>
    </citation>
    <scope>NUCLEOTIDE SEQUENCE [LARGE SCALE GENOMIC DNA]</scope>
</reference>
<keyword evidence="3" id="KW-1185">Reference proteome</keyword>
<reference evidence="2 3" key="1">
    <citation type="submission" date="2023-11" db="EMBL/GenBank/DDBJ databases">
        <authorList>
            <person name="Sugumar Raj S."/>
            <person name="Ramsey J."/>
        </authorList>
    </citation>
    <scope>NUCLEOTIDE SEQUENCE [LARGE SCALE GENOMIC DNA]</scope>
</reference>
<keyword evidence="1" id="KW-0812">Transmembrane</keyword>
<keyword evidence="1" id="KW-1133">Transmembrane helix</keyword>
<accession>A0ABZ0ZXH4</accession>
<sequence>MDIIFGGFELYINIESIYAITLGIVVYSVCKALTATLK</sequence>
<gene>
    <name evidence="2" type="ORF">CPT_Premi_003</name>
</gene>